<feature type="region of interest" description="Disordered" evidence="1">
    <location>
        <begin position="1"/>
        <end position="25"/>
    </location>
</feature>
<protein>
    <submittedName>
        <fullName evidence="3">Bindin</fullName>
    </submittedName>
</protein>
<evidence type="ECO:0000256" key="1">
    <source>
        <dbReference type="SAM" id="MobiDB-lite"/>
    </source>
</evidence>
<name>A0A914XSK2_9BILA</name>
<evidence type="ECO:0000313" key="3">
    <source>
        <dbReference type="WBParaSite" id="PSU_v2.g10958.t1"/>
    </source>
</evidence>
<dbReference type="AlphaFoldDB" id="A0A914XSK2"/>
<evidence type="ECO:0000313" key="2">
    <source>
        <dbReference type="Proteomes" id="UP000887577"/>
    </source>
</evidence>
<dbReference type="WBParaSite" id="PSU_v2.g10958.t1">
    <property type="protein sequence ID" value="PSU_v2.g10958.t1"/>
    <property type="gene ID" value="PSU_v2.g10958"/>
</dbReference>
<dbReference type="Proteomes" id="UP000887577">
    <property type="component" value="Unplaced"/>
</dbReference>
<keyword evidence="2" id="KW-1185">Reference proteome</keyword>
<organism evidence="2 3">
    <name type="scientific">Panagrolaimus superbus</name>
    <dbReference type="NCBI Taxonomy" id="310955"/>
    <lineage>
        <taxon>Eukaryota</taxon>
        <taxon>Metazoa</taxon>
        <taxon>Ecdysozoa</taxon>
        <taxon>Nematoda</taxon>
        <taxon>Chromadorea</taxon>
        <taxon>Rhabditida</taxon>
        <taxon>Tylenchina</taxon>
        <taxon>Panagrolaimomorpha</taxon>
        <taxon>Panagrolaimoidea</taxon>
        <taxon>Panagrolaimidae</taxon>
        <taxon>Panagrolaimus</taxon>
    </lineage>
</organism>
<accession>A0A914XSK2</accession>
<feature type="compositionally biased region" description="Polar residues" evidence="1">
    <location>
        <begin position="1"/>
        <end position="11"/>
    </location>
</feature>
<proteinExistence type="predicted"/>
<sequence length="78" mass="8076">MYQPPGSNNGNEGDLGQATPGQIPPLGFFNGQDVASIVASAASQNYGLMGGEGGGMDDPAQNEIFRLDKQAIYGLVLF</sequence>
<reference evidence="3" key="1">
    <citation type="submission" date="2022-11" db="UniProtKB">
        <authorList>
            <consortium name="WormBaseParasite"/>
        </authorList>
    </citation>
    <scope>IDENTIFICATION</scope>
</reference>